<reference evidence="1" key="1">
    <citation type="submission" date="2018-05" db="EMBL/GenBank/DDBJ databases">
        <authorList>
            <person name="Lanie J.A."/>
            <person name="Ng W.-L."/>
            <person name="Kazmierczak K.M."/>
            <person name="Andrzejewski T.M."/>
            <person name="Davidsen T.M."/>
            <person name="Wayne K.J."/>
            <person name="Tettelin H."/>
            <person name="Glass J.I."/>
            <person name="Rusch D."/>
            <person name="Podicherti R."/>
            <person name="Tsui H.-C.T."/>
            <person name="Winkler M.E."/>
        </authorList>
    </citation>
    <scope>NUCLEOTIDE SEQUENCE</scope>
</reference>
<evidence type="ECO:0000313" key="1">
    <source>
        <dbReference type="EMBL" id="SVB43381.1"/>
    </source>
</evidence>
<gene>
    <name evidence="1" type="ORF">METZ01_LOCUS196235</name>
</gene>
<name>A0A382E096_9ZZZZ</name>
<organism evidence="1">
    <name type="scientific">marine metagenome</name>
    <dbReference type="NCBI Taxonomy" id="408172"/>
    <lineage>
        <taxon>unclassified sequences</taxon>
        <taxon>metagenomes</taxon>
        <taxon>ecological metagenomes</taxon>
    </lineage>
</organism>
<proteinExistence type="predicted"/>
<dbReference type="AlphaFoldDB" id="A0A382E096"/>
<protein>
    <submittedName>
        <fullName evidence="1">Uncharacterized protein</fullName>
    </submittedName>
</protein>
<dbReference type="SUPFAM" id="SSF52833">
    <property type="entry name" value="Thioredoxin-like"/>
    <property type="match status" value="1"/>
</dbReference>
<sequence>MPTPFEELKTRALKHWDEFTSGEKAWIRIGGGTSGQAAGADSVFDSFKSTVEGVGANANVSMVGAMGLMYMEPQVDILMPDGVRVFYGNVEPDEAKDIVTQHVNDGKPLLDRAFAYSGGDGTTTGSLPSLDSLPTVSFQKRIATRN</sequence>
<dbReference type="EMBL" id="UINC01041717">
    <property type="protein sequence ID" value="SVB43381.1"/>
    <property type="molecule type" value="Genomic_DNA"/>
</dbReference>
<dbReference type="InterPro" id="IPR036249">
    <property type="entry name" value="Thioredoxin-like_sf"/>
</dbReference>
<feature type="non-terminal residue" evidence="1">
    <location>
        <position position="146"/>
    </location>
</feature>
<accession>A0A382E096</accession>
<dbReference type="Gene3D" id="3.40.30.10">
    <property type="entry name" value="Glutaredoxin"/>
    <property type="match status" value="1"/>
</dbReference>